<reference evidence="6" key="1">
    <citation type="submission" date="2012-12" db="EMBL/GenBank/DDBJ databases">
        <authorList>
            <person name="Hellsten U."/>
            <person name="Grimwood J."/>
            <person name="Chapman J.A."/>
            <person name="Shapiro H."/>
            <person name="Aerts A."/>
            <person name="Otillar R.P."/>
            <person name="Terry A.Y."/>
            <person name="Boore J.L."/>
            <person name="Simakov O."/>
            <person name="Marletaz F."/>
            <person name="Cho S.-J."/>
            <person name="Edsinger-Gonzales E."/>
            <person name="Havlak P."/>
            <person name="Kuo D.-H."/>
            <person name="Larsson T."/>
            <person name="Lv J."/>
            <person name="Arendt D."/>
            <person name="Savage R."/>
            <person name="Osoegawa K."/>
            <person name="de Jong P."/>
            <person name="Lindberg D.R."/>
            <person name="Seaver E.C."/>
            <person name="Weisblat D.A."/>
            <person name="Putnam N.H."/>
            <person name="Grigoriev I.V."/>
            <person name="Rokhsar D.S."/>
        </authorList>
    </citation>
    <scope>NUCLEOTIDE SEQUENCE</scope>
</reference>
<dbReference type="EnsemblMetazoa" id="HelroT143355">
    <property type="protein sequence ID" value="HelroP143355"/>
    <property type="gene ID" value="HelroG143355"/>
</dbReference>
<feature type="domain" description="K Homology" evidence="3">
    <location>
        <begin position="1"/>
        <end position="47"/>
    </location>
</feature>
<name>T1EJA2_HELRO</name>
<dbReference type="EMBL" id="KB096830">
    <property type="protein sequence ID" value="ESO01166.1"/>
    <property type="molecule type" value="Genomic_DNA"/>
</dbReference>
<reference evidence="4 6" key="2">
    <citation type="journal article" date="2013" name="Nature">
        <title>Insights into bilaterian evolution from three spiralian genomes.</title>
        <authorList>
            <person name="Simakov O."/>
            <person name="Marletaz F."/>
            <person name="Cho S.J."/>
            <person name="Edsinger-Gonzales E."/>
            <person name="Havlak P."/>
            <person name="Hellsten U."/>
            <person name="Kuo D.H."/>
            <person name="Larsson T."/>
            <person name="Lv J."/>
            <person name="Arendt D."/>
            <person name="Savage R."/>
            <person name="Osoegawa K."/>
            <person name="de Jong P."/>
            <person name="Grimwood J."/>
            <person name="Chapman J.A."/>
            <person name="Shapiro H."/>
            <person name="Aerts A."/>
            <person name="Otillar R.P."/>
            <person name="Terry A.Y."/>
            <person name="Boore J.L."/>
            <person name="Grigoriev I.V."/>
            <person name="Lindberg D.R."/>
            <person name="Seaver E.C."/>
            <person name="Weisblat D.A."/>
            <person name="Putnam N.H."/>
            <person name="Rokhsar D.S."/>
        </authorList>
    </citation>
    <scope>NUCLEOTIDE SEQUENCE</scope>
</reference>
<evidence type="ECO:0000313" key="5">
    <source>
        <dbReference type="EnsemblMetazoa" id="HelroP143355"/>
    </source>
</evidence>
<dbReference type="KEGG" id="hro:HELRODRAFT_143355"/>
<dbReference type="AlphaFoldDB" id="T1EJA2"/>
<proteinExistence type="predicted"/>
<dbReference type="Proteomes" id="UP000015101">
    <property type="component" value="Unassembled WGS sequence"/>
</dbReference>
<accession>T1EJA2</accession>
<dbReference type="HOGENOM" id="CLU_094437_0_0_1"/>
<sequence length="152" mass="16717">GCKIKTLRSKTNTYIKTPVRGDEPIFVVTGRQEDVQVAKQEILAAADHFSQIRATRKTSGNFSSSSSSSPSSSNGPNVTTKEVRVPFKVVGLVVGPKGATIKRIQEETQTYIVTPSRDKDPVFEIIGCPENVEKARQEIESYINLRTKGYAE</sequence>
<feature type="region of interest" description="Disordered" evidence="2">
    <location>
        <begin position="56"/>
        <end position="80"/>
    </location>
</feature>
<evidence type="ECO:0000313" key="6">
    <source>
        <dbReference type="Proteomes" id="UP000015101"/>
    </source>
</evidence>
<dbReference type="PROSITE" id="PS50084">
    <property type="entry name" value="KH_TYPE_1"/>
    <property type="match status" value="2"/>
</dbReference>
<feature type="compositionally biased region" description="Low complexity" evidence="2">
    <location>
        <begin position="63"/>
        <end position="73"/>
    </location>
</feature>
<gene>
    <name evidence="5" type="primary">20196652</name>
    <name evidence="4" type="ORF">HELRODRAFT_143355</name>
</gene>
<dbReference type="InterPro" id="IPR047227">
    <property type="entry name" value="MEX3"/>
</dbReference>
<keyword evidence="6" id="KW-1185">Reference proteome</keyword>
<dbReference type="OMA" id="GCPENVE"/>
<keyword evidence="1" id="KW-0694">RNA-binding</keyword>
<dbReference type="CDD" id="cd22424">
    <property type="entry name" value="KH-I_MEX3_rpt2"/>
    <property type="match status" value="1"/>
</dbReference>
<dbReference type="eggNOG" id="KOG2113">
    <property type="taxonomic scope" value="Eukaryota"/>
</dbReference>
<evidence type="ECO:0000313" key="4">
    <source>
        <dbReference type="EMBL" id="ESO01166.1"/>
    </source>
</evidence>
<dbReference type="Gene3D" id="3.30.1370.10">
    <property type="entry name" value="K Homology domain, type 1"/>
    <property type="match status" value="2"/>
</dbReference>
<organism evidence="5 6">
    <name type="scientific">Helobdella robusta</name>
    <name type="common">Californian leech</name>
    <dbReference type="NCBI Taxonomy" id="6412"/>
    <lineage>
        <taxon>Eukaryota</taxon>
        <taxon>Metazoa</taxon>
        <taxon>Spiralia</taxon>
        <taxon>Lophotrochozoa</taxon>
        <taxon>Annelida</taxon>
        <taxon>Clitellata</taxon>
        <taxon>Hirudinea</taxon>
        <taxon>Rhynchobdellida</taxon>
        <taxon>Glossiphoniidae</taxon>
        <taxon>Helobdella</taxon>
    </lineage>
</organism>
<feature type="domain" description="K Homology" evidence="3">
    <location>
        <begin position="77"/>
        <end position="144"/>
    </location>
</feature>
<dbReference type="InterPro" id="IPR004087">
    <property type="entry name" value="KH_dom"/>
</dbReference>
<dbReference type="GO" id="GO:0003723">
    <property type="term" value="F:RNA binding"/>
    <property type="evidence" value="ECO:0007669"/>
    <property type="project" value="UniProtKB-UniRule"/>
</dbReference>
<dbReference type="InterPro" id="IPR004088">
    <property type="entry name" value="KH_dom_type_1"/>
</dbReference>
<evidence type="ECO:0000259" key="3">
    <source>
        <dbReference type="SMART" id="SM00322"/>
    </source>
</evidence>
<dbReference type="InterPro" id="IPR047226">
    <property type="entry name" value="KH-I_MEX3_rpt2"/>
</dbReference>
<dbReference type="PANTHER" id="PTHR23285">
    <property type="entry name" value="RING FINGER AND KH DOMAIN CONTAINING PROTEIN 1"/>
    <property type="match status" value="1"/>
</dbReference>
<dbReference type="EMBL" id="AMQM01005165">
    <property type="status" value="NOT_ANNOTATED_CDS"/>
    <property type="molecule type" value="Genomic_DNA"/>
</dbReference>
<dbReference type="InterPro" id="IPR036612">
    <property type="entry name" value="KH_dom_type_1_sf"/>
</dbReference>
<dbReference type="FunFam" id="3.30.1370.10:FF:000012">
    <property type="entry name" value="Mex-3 RNA-binding family member D"/>
    <property type="match status" value="1"/>
</dbReference>
<dbReference type="SMART" id="SM00322">
    <property type="entry name" value="KH"/>
    <property type="match status" value="2"/>
</dbReference>
<dbReference type="RefSeq" id="XP_009020878.1">
    <property type="nucleotide sequence ID" value="XM_009022630.1"/>
</dbReference>
<dbReference type="InParanoid" id="T1EJA2"/>
<dbReference type="PANTHER" id="PTHR23285:SF7">
    <property type="entry name" value="LD09246P1"/>
    <property type="match status" value="1"/>
</dbReference>
<dbReference type="Pfam" id="PF00013">
    <property type="entry name" value="KH_1"/>
    <property type="match status" value="2"/>
</dbReference>
<evidence type="ECO:0000256" key="1">
    <source>
        <dbReference type="PROSITE-ProRule" id="PRU00117"/>
    </source>
</evidence>
<reference evidence="5" key="3">
    <citation type="submission" date="2015-06" db="UniProtKB">
        <authorList>
            <consortium name="EnsemblMetazoa"/>
        </authorList>
    </citation>
    <scope>IDENTIFICATION</scope>
</reference>
<dbReference type="OrthoDB" id="427410at2759"/>
<dbReference type="GeneID" id="20196652"/>
<evidence type="ECO:0000256" key="2">
    <source>
        <dbReference type="SAM" id="MobiDB-lite"/>
    </source>
</evidence>
<protein>
    <recommendedName>
        <fullName evidence="3">K Homology domain-containing protein</fullName>
    </recommendedName>
</protein>
<dbReference type="CTD" id="20196652"/>
<dbReference type="SUPFAM" id="SSF54791">
    <property type="entry name" value="Eukaryotic type KH-domain (KH-domain type I)"/>
    <property type="match status" value="2"/>
</dbReference>